<evidence type="ECO:0008006" key="3">
    <source>
        <dbReference type="Google" id="ProtNLM"/>
    </source>
</evidence>
<comment type="caution">
    <text evidence="1">The sequence shown here is derived from an EMBL/GenBank/DDBJ whole genome shotgun (WGS) entry which is preliminary data.</text>
</comment>
<sequence length="333" mass="39113">MNKLQIHHWTPHQNMLIYSWFYYCKTNDYDFCLEINEKLPWEAAILFLNAKTIYFDYSDSPSFNLDPEQFDFYLKRALLPSVNIKNVYPLNLQVNMSYKALQLLVKFPFKQFFNKNNRIELIRALDFFNSFTNSSHNAIDIRKIPKTKSDFGGRVIFHTRLWNPANHVDSEEKERRVIQNEFRIEACRTINKHFRNVSVGLFPDALSSQLAPDVLLDLKKTSLKHYLHFMKESDIGIADDGLKDTPGWKIGEYVLYGKAVITTPINIVVENFKPQINFEALSSRSAYHELPDKIANLLKNKSYLDMGLANKDWSDRYIHPKNYIERIVSNLKI</sequence>
<dbReference type="EMBL" id="JAGPXB010000004">
    <property type="protein sequence ID" value="MBQ0908388.1"/>
    <property type="molecule type" value="Genomic_DNA"/>
</dbReference>
<reference evidence="1 2" key="1">
    <citation type="submission" date="2021-04" db="EMBL/GenBank/DDBJ databases">
        <title>Description of novel Flavobacterium sp. F-328.</title>
        <authorList>
            <person name="Saticioglu I.B."/>
        </authorList>
    </citation>
    <scope>NUCLEOTIDE SEQUENCE [LARGE SCALE GENOMIC DNA]</scope>
    <source>
        <strain evidence="1 2">F-328</strain>
    </source>
</reference>
<dbReference type="RefSeq" id="WP_210788917.1">
    <property type="nucleotide sequence ID" value="NZ_JAGPXB010000004.1"/>
</dbReference>
<protein>
    <recommendedName>
        <fullName evidence="3">Glycosyltransferase family 1 protein</fullName>
    </recommendedName>
</protein>
<organism evidence="1 2">
    <name type="scientific">Flavobacterium erciyesense</name>
    <dbReference type="NCBI Taxonomy" id="2825842"/>
    <lineage>
        <taxon>Bacteria</taxon>
        <taxon>Pseudomonadati</taxon>
        <taxon>Bacteroidota</taxon>
        <taxon>Flavobacteriia</taxon>
        <taxon>Flavobacteriales</taxon>
        <taxon>Flavobacteriaceae</taxon>
        <taxon>Flavobacterium</taxon>
    </lineage>
</organism>
<accession>A0ABS5D2Z6</accession>
<evidence type="ECO:0000313" key="2">
    <source>
        <dbReference type="Proteomes" id="UP000679008"/>
    </source>
</evidence>
<keyword evidence="2" id="KW-1185">Reference proteome</keyword>
<name>A0ABS5D2Z6_9FLAO</name>
<dbReference type="Proteomes" id="UP000679008">
    <property type="component" value="Unassembled WGS sequence"/>
</dbReference>
<gene>
    <name evidence="1" type="ORF">KBJ98_06710</name>
</gene>
<proteinExistence type="predicted"/>
<evidence type="ECO:0000313" key="1">
    <source>
        <dbReference type="EMBL" id="MBQ0908388.1"/>
    </source>
</evidence>